<keyword evidence="3" id="KW-0347">Helicase</keyword>
<evidence type="ECO:0000256" key="1">
    <source>
        <dbReference type="ARBA" id="ARBA00022741"/>
    </source>
</evidence>
<name>A0A645CE69_9ZZZZ</name>
<proteinExistence type="predicted"/>
<keyword evidence="4" id="KW-0067">ATP-binding</keyword>
<dbReference type="GO" id="GO:0004386">
    <property type="term" value="F:helicase activity"/>
    <property type="evidence" value="ECO:0007669"/>
    <property type="project" value="UniProtKB-KW"/>
</dbReference>
<dbReference type="EMBL" id="VSSQ01026466">
    <property type="protein sequence ID" value="MPM75195.1"/>
    <property type="molecule type" value="Genomic_DNA"/>
</dbReference>
<accession>A0A645CE69</accession>
<comment type="caution">
    <text evidence="6">The sequence shown here is derived from an EMBL/GenBank/DDBJ whole genome shotgun (WGS) entry which is preliminary data.</text>
</comment>
<dbReference type="Pfam" id="PF16203">
    <property type="entry name" value="ERCC3_RAD25_C"/>
    <property type="match status" value="1"/>
</dbReference>
<reference evidence="6" key="1">
    <citation type="submission" date="2019-08" db="EMBL/GenBank/DDBJ databases">
        <authorList>
            <person name="Kucharzyk K."/>
            <person name="Murdoch R.W."/>
            <person name="Higgins S."/>
            <person name="Loffler F."/>
        </authorList>
    </citation>
    <scope>NUCLEOTIDE SEQUENCE</scope>
</reference>
<keyword evidence="2" id="KW-0378">Hydrolase</keyword>
<dbReference type="InterPro" id="IPR032438">
    <property type="entry name" value="ERCC3_RAD25_C"/>
</dbReference>
<dbReference type="InterPro" id="IPR027417">
    <property type="entry name" value="P-loop_NTPase"/>
</dbReference>
<evidence type="ECO:0000256" key="3">
    <source>
        <dbReference type="ARBA" id="ARBA00022806"/>
    </source>
</evidence>
<dbReference type="GO" id="GO:0005524">
    <property type="term" value="F:ATP binding"/>
    <property type="evidence" value="ECO:0007669"/>
    <property type="project" value="UniProtKB-KW"/>
</dbReference>
<evidence type="ECO:0000256" key="2">
    <source>
        <dbReference type="ARBA" id="ARBA00022801"/>
    </source>
</evidence>
<dbReference type="Gene3D" id="3.40.50.300">
    <property type="entry name" value="P-loop containing nucleotide triphosphate hydrolases"/>
    <property type="match status" value="1"/>
</dbReference>
<dbReference type="GO" id="GO:0016787">
    <property type="term" value="F:hydrolase activity"/>
    <property type="evidence" value="ECO:0007669"/>
    <property type="project" value="UniProtKB-KW"/>
</dbReference>
<feature type="domain" description="ERCC3/RAD25/XPB helicase C-terminal" evidence="5">
    <location>
        <begin position="2"/>
        <end position="68"/>
    </location>
</feature>
<dbReference type="InterPro" id="IPR050615">
    <property type="entry name" value="ATP-dep_DNA_Helicase"/>
</dbReference>
<keyword evidence="1" id="KW-0547">Nucleotide-binding</keyword>
<evidence type="ECO:0000259" key="5">
    <source>
        <dbReference type="Pfam" id="PF16203"/>
    </source>
</evidence>
<evidence type="ECO:0000256" key="4">
    <source>
        <dbReference type="ARBA" id="ARBA00022840"/>
    </source>
</evidence>
<protein>
    <recommendedName>
        <fullName evidence="5">ERCC3/RAD25/XPB helicase C-terminal domain-containing protein</fullName>
    </recommendedName>
</protein>
<gene>
    <name evidence="6" type="ORF">SDC9_122186</name>
</gene>
<dbReference type="AlphaFoldDB" id="A0A645CE69"/>
<organism evidence="6">
    <name type="scientific">bioreactor metagenome</name>
    <dbReference type="NCBI Taxonomy" id="1076179"/>
    <lineage>
        <taxon>unclassified sequences</taxon>
        <taxon>metagenomes</taxon>
        <taxon>ecological metagenomes</taxon>
    </lineage>
</organism>
<evidence type="ECO:0000313" key="6">
    <source>
        <dbReference type="EMBL" id="MPM75195.1"/>
    </source>
</evidence>
<sequence>MTSKVLNEGVDVPAVAVGIILSGSASVREHVQRLGRILRPAPGKEQALLYELVSAGTGEESVSARRREHEAYSK</sequence>
<dbReference type="SUPFAM" id="SSF52540">
    <property type="entry name" value="P-loop containing nucleoside triphosphate hydrolases"/>
    <property type="match status" value="1"/>
</dbReference>
<dbReference type="PANTHER" id="PTHR11274:SF0">
    <property type="entry name" value="GENERAL TRANSCRIPTION AND DNA REPAIR FACTOR IIH HELICASE SUBUNIT XPB"/>
    <property type="match status" value="1"/>
</dbReference>
<dbReference type="PANTHER" id="PTHR11274">
    <property type="entry name" value="RAD25/XP-B DNA REPAIR HELICASE"/>
    <property type="match status" value="1"/>
</dbReference>